<keyword evidence="2" id="KW-1185">Reference proteome</keyword>
<protein>
    <recommendedName>
        <fullName evidence="3">Transposase</fullName>
    </recommendedName>
</protein>
<proteinExistence type="predicted"/>
<evidence type="ECO:0000313" key="2">
    <source>
        <dbReference type="Proteomes" id="UP001185254"/>
    </source>
</evidence>
<evidence type="ECO:0008006" key="3">
    <source>
        <dbReference type="Google" id="ProtNLM"/>
    </source>
</evidence>
<sequence length="57" mass="6478">MVAFGQRRGSTLVYVCSLFAIPIFHENAKSARSRKQHHALRWIVIMMPELAIKGPNV</sequence>
<comment type="caution">
    <text evidence="1">The sequence shown here is derived from an EMBL/GenBank/DDBJ whole genome shotgun (WGS) entry which is preliminary data.</text>
</comment>
<dbReference type="EMBL" id="JAVDQN010000002">
    <property type="protein sequence ID" value="MDR6376096.1"/>
    <property type="molecule type" value="Genomic_DNA"/>
</dbReference>
<accession>A0ABU1KYP9</accession>
<name>A0ABU1KYP9_9BURK</name>
<dbReference type="Proteomes" id="UP001185254">
    <property type="component" value="Unassembled WGS sequence"/>
</dbReference>
<organism evidence="1 2">
    <name type="scientific">Paraburkholderia caledonica</name>
    <dbReference type="NCBI Taxonomy" id="134536"/>
    <lineage>
        <taxon>Bacteria</taxon>
        <taxon>Pseudomonadati</taxon>
        <taxon>Pseudomonadota</taxon>
        <taxon>Betaproteobacteria</taxon>
        <taxon>Burkholderiales</taxon>
        <taxon>Burkholderiaceae</taxon>
        <taxon>Paraburkholderia</taxon>
    </lineage>
</organism>
<evidence type="ECO:0000313" key="1">
    <source>
        <dbReference type="EMBL" id="MDR6376096.1"/>
    </source>
</evidence>
<gene>
    <name evidence="1" type="ORF">J2776_002796</name>
</gene>
<reference evidence="1 2" key="1">
    <citation type="submission" date="2023-07" db="EMBL/GenBank/DDBJ databases">
        <title>Sorghum-associated microbial communities from plants grown in Nebraska, USA.</title>
        <authorList>
            <person name="Schachtman D."/>
        </authorList>
    </citation>
    <scope>NUCLEOTIDE SEQUENCE [LARGE SCALE GENOMIC DNA]</scope>
    <source>
        <strain evidence="1 2">DS1039</strain>
    </source>
</reference>